<dbReference type="Proteomes" id="UP000006671">
    <property type="component" value="Unassembled WGS sequence"/>
</dbReference>
<dbReference type="InterPro" id="IPR029787">
    <property type="entry name" value="Nucleotide_cyclase"/>
</dbReference>
<dbReference type="AlphaFoldDB" id="D2VKE8"/>
<dbReference type="RefSeq" id="XP_002675418.1">
    <property type="nucleotide sequence ID" value="XM_002675372.1"/>
</dbReference>
<evidence type="ECO:0000313" key="3">
    <source>
        <dbReference type="EMBL" id="EFC42674.1"/>
    </source>
</evidence>
<keyword evidence="1" id="KW-0472">Membrane</keyword>
<dbReference type="InterPro" id="IPR050697">
    <property type="entry name" value="Adenylyl/Guanylyl_Cyclase_3/4"/>
</dbReference>
<dbReference type="SUPFAM" id="SSF55073">
    <property type="entry name" value="Nucleotide cyclase"/>
    <property type="match status" value="1"/>
</dbReference>
<protein>
    <submittedName>
        <fullName evidence="3">Predicted protein</fullName>
    </submittedName>
</protein>
<dbReference type="PANTHER" id="PTHR43081">
    <property type="entry name" value="ADENYLATE CYCLASE, TERMINAL-DIFFERENTIATION SPECIFIC-RELATED"/>
    <property type="match status" value="1"/>
</dbReference>
<organism evidence="4">
    <name type="scientific">Naegleria gruberi</name>
    <name type="common">Amoeba</name>
    <dbReference type="NCBI Taxonomy" id="5762"/>
    <lineage>
        <taxon>Eukaryota</taxon>
        <taxon>Discoba</taxon>
        <taxon>Heterolobosea</taxon>
        <taxon>Tetramitia</taxon>
        <taxon>Eutetramitia</taxon>
        <taxon>Vahlkampfiidae</taxon>
        <taxon>Naegleria</taxon>
    </lineage>
</organism>
<gene>
    <name evidence="3" type="ORF">NAEGRDRAFT_50277</name>
</gene>
<reference evidence="3 4" key="1">
    <citation type="journal article" date="2010" name="Cell">
        <title>The genome of Naegleria gruberi illuminates early eukaryotic versatility.</title>
        <authorList>
            <person name="Fritz-Laylin L.K."/>
            <person name="Prochnik S.E."/>
            <person name="Ginger M.L."/>
            <person name="Dacks J.B."/>
            <person name="Carpenter M.L."/>
            <person name="Field M.C."/>
            <person name="Kuo A."/>
            <person name="Paredez A."/>
            <person name="Chapman J."/>
            <person name="Pham J."/>
            <person name="Shu S."/>
            <person name="Neupane R."/>
            <person name="Cipriano M."/>
            <person name="Mancuso J."/>
            <person name="Tu H."/>
            <person name="Salamov A."/>
            <person name="Lindquist E."/>
            <person name="Shapiro H."/>
            <person name="Lucas S."/>
            <person name="Grigoriev I.V."/>
            <person name="Cande W.Z."/>
            <person name="Fulton C."/>
            <person name="Rokhsar D.S."/>
            <person name="Dawson S.C."/>
        </authorList>
    </citation>
    <scope>NUCLEOTIDE SEQUENCE [LARGE SCALE GENOMIC DNA]</scope>
    <source>
        <strain evidence="3 4">NEG-M</strain>
    </source>
</reference>
<feature type="transmembrane region" description="Helical" evidence="1">
    <location>
        <begin position="310"/>
        <end position="334"/>
    </location>
</feature>
<dbReference type="GO" id="GO:0035556">
    <property type="term" value="P:intracellular signal transduction"/>
    <property type="evidence" value="ECO:0007669"/>
    <property type="project" value="InterPro"/>
</dbReference>
<dbReference type="Pfam" id="PF00211">
    <property type="entry name" value="Guanylate_cyc"/>
    <property type="match status" value="1"/>
</dbReference>
<name>D2VKE8_NAEGR</name>
<dbReference type="eggNOG" id="KOG1023">
    <property type="taxonomic scope" value="Eukaryota"/>
</dbReference>
<sequence>MRNGILIQDHKLNFKLTNSYDDTCRRIRSVFGPSKSSFPSSSIFYYGNSIKNYCAIEKSVTRDTIQIRDDNATVGIYSRDDFYEPIMLKQASKNYDPTIRPWFKAGLSKTYPDYMWSPVFFNAFIGATSLGASTTLDFINTQDYVYPNGTVETRNVTQIVGAHFDLYNIDSSLVNVIEANKDMQTISIKVLIVERHGLIISSSFNAQTKDPSNVRNHISNTTEVFSEVCTVLEDRKILYHLPKSMWGTATTIPTSTIKESLDPNADFSMFMVGNSKITIHQITDNGLDWIVVIVTEDYGFVKTIFTSSPALLSVSIILIILGTLLMIVVTQFITRSIWKVSRDMYKISKLEVDTVKPSKVLKTMYELDLLQTSIKTVKNGLHSFMKYIPKDIVRDIVRTGNASKLGMANANSTVMFTDIADFTSFSESSSLSVLLKILTEYFNIITETVEAHDGIIDKFIGDGTMSLFSNPLRVVQDHAYKGTRAAVLCLYKIDQLKSKCIKENLPIVKIRVGVNTGNCMMGNIGSKDRFSFTAIGDTVNTAGRLEMLNKRYDTPILIGNNTYEIVKNKFICMYVDSVRLKGKSKPTEVYTVDGEIEDITSSQKVVSDRLLRIRDALFDKKYDTAVEEIEEIYRLNAQWKETYKPEELAIDYSSIKYIAELKRRAQYLKSMAEKNCSEDYALALTEK</sequence>
<evidence type="ECO:0000313" key="4">
    <source>
        <dbReference type="Proteomes" id="UP000006671"/>
    </source>
</evidence>
<dbReference type="SMART" id="SM00044">
    <property type="entry name" value="CYCc"/>
    <property type="match status" value="1"/>
</dbReference>
<dbReference type="PROSITE" id="PS50125">
    <property type="entry name" value="GUANYLATE_CYCLASE_2"/>
    <property type="match status" value="1"/>
</dbReference>
<evidence type="ECO:0000256" key="1">
    <source>
        <dbReference type="SAM" id="Phobius"/>
    </source>
</evidence>
<dbReference type="EMBL" id="GG738878">
    <property type="protein sequence ID" value="EFC42674.1"/>
    <property type="molecule type" value="Genomic_DNA"/>
</dbReference>
<evidence type="ECO:0000259" key="2">
    <source>
        <dbReference type="PROSITE" id="PS50125"/>
    </source>
</evidence>
<dbReference type="OrthoDB" id="60033at2759"/>
<dbReference type="KEGG" id="ngr:NAEGRDRAFT_50277"/>
<keyword evidence="4" id="KW-1185">Reference proteome</keyword>
<dbReference type="GO" id="GO:0009190">
    <property type="term" value="P:cyclic nucleotide biosynthetic process"/>
    <property type="evidence" value="ECO:0007669"/>
    <property type="project" value="InterPro"/>
</dbReference>
<dbReference type="GeneID" id="8852021"/>
<keyword evidence="1" id="KW-1133">Transmembrane helix</keyword>
<dbReference type="InterPro" id="IPR001054">
    <property type="entry name" value="A/G_cyclase"/>
</dbReference>
<accession>D2VKE8</accession>
<dbReference type="PANTHER" id="PTHR43081:SF1">
    <property type="entry name" value="ADENYLATE CYCLASE, TERMINAL-DIFFERENTIATION SPECIFIC"/>
    <property type="match status" value="1"/>
</dbReference>
<dbReference type="VEuPathDB" id="AmoebaDB:NAEGRDRAFT_50277"/>
<keyword evidence="1" id="KW-0812">Transmembrane</keyword>
<dbReference type="CDD" id="cd07302">
    <property type="entry name" value="CHD"/>
    <property type="match status" value="1"/>
</dbReference>
<feature type="domain" description="Guanylate cyclase" evidence="2">
    <location>
        <begin position="413"/>
        <end position="546"/>
    </location>
</feature>
<dbReference type="Gene3D" id="3.30.70.1230">
    <property type="entry name" value="Nucleotide cyclase"/>
    <property type="match status" value="1"/>
</dbReference>
<proteinExistence type="predicted"/>
<dbReference type="InParanoid" id="D2VKE8"/>